<accession>A0A1I0E7S9</accession>
<dbReference type="InterPro" id="IPR000594">
    <property type="entry name" value="ThiF_NAD_FAD-bd"/>
</dbReference>
<dbReference type="GO" id="GO:0061504">
    <property type="term" value="P:cyclic threonylcarbamoyladenosine biosynthetic process"/>
    <property type="evidence" value="ECO:0007669"/>
    <property type="project" value="TreeGrafter"/>
</dbReference>
<keyword evidence="4" id="KW-1185">Reference proteome</keyword>
<dbReference type="GO" id="GO:0008641">
    <property type="term" value="F:ubiquitin-like modifier activating enzyme activity"/>
    <property type="evidence" value="ECO:0007669"/>
    <property type="project" value="InterPro"/>
</dbReference>
<sequence length="294" mass="31690">MKDQFSRTGLLFGREAMDLLEKAHVAIFGVGGVGSFVAEACARCGVGAIDLIDSDEVALSNLNRQIHATLRTVGKDKVSVMKERILAINPDCRVNAYKKFYLPENKDEFDFSQYSYVVDAVDTVTAKLSIIMEAERCGVPVISCMGAGNKLDPTRFEVADIYETSIDPLARVMRRELKKRGVRKLKVVYSKEEPLTPIPGMPADVDGEQDGEKNSGIPENSGSCELAISDAMDSGRAKTDDCGTKAGTGKPNRAVKKIAPGSTAFVPSVAGLIIGGEVVKDLTKAARERARENA</sequence>
<evidence type="ECO:0000259" key="2">
    <source>
        <dbReference type="Pfam" id="PF00899"/>
    </source>
</evidence>
<name>A0A1I0E7S9_9FIRM</name>
<feature type="region of interest" description="Disordered" evidence="1">
    <location>
        <begin position="235"/>
        <end position="255"/>
    </location>
</feature>
<evidence type="ECO:0000313" key="3">
    <source>
        <dbReference type="EMBL" id="SET40916.1"/>
    </source>
</evidence>
<dbReference type="RefSeq" id="WP_074649309.1">
    <property type="nucleotide sequence ID" value="NZ_FOIL01000017.1"/>
</dbReference>
<proteinExistence type="predicted"/>
<feature type="region of interest" description="Disordered" evidence="1">
    <location>
        <begin position="196"/>
        <end position="223"/>
    </location>
</feature>
<dbReference type="AlphaFoldDB" id="A0A1I0E7S9"/>
<dbReference type="STRING" id="1526.SAMN02910262_00341"/>
<dbReference type="PANTHER" id="PTHR43267">
    <property type="entry name" value="TRNA THREONYLCARBAMOYLADENOSINE DEHYDRATASE"/>
    <property type="match status" value="1"/>
</dbReference>
<feature type="domain" description="THIF-type NAD/FAD binding fold" evidence="2">
    <location>
        <begin position="11"/>
        <end position="288"/>
    </location>
</feature>
<protein>
    <submittedName>
        <fullName evidence="3">tRNA A37 threonylcarbamoyladenosine dehydratase</fullName>
    </submittedName>
</protein>
<reference evidence="3 4" key="1">
    <citation type="submission" date="2016-10" db="EMBL/GenBank/DDBJ databases">
        <authorList>
            <person name="de Groot N.N."/>
        </authorList>
    </citation>
    <scope>NUCLEOTIDE SEQUENCE [LARGE SCALE GENOMIC DNA]</scope>
    <source>
        <strain evidence="3 4">KH1P1</strain>
    </source>
</reference>
<dbReference type="EMBL" id="FOIL01000017">
    <property type="protein sequence ID" value="SET40916.1"/>
    <property type="molecule type" value="Genomic_DNA"/>
</dbReference>
<evidence type="ECO:0000256" key="1">
    <source>
        <dbReference type="SAM" id="MobiDB-lite"/>
    </source>
</evidence>
<dbReference type="PANTHER" id="PTHR43267:SF1">
    <property type="entry name" value="TRNA THREONYLCARBAMOYLADENOSINE DEHYDRATASE"/>
    <property type="match status" value="1"/>
</dbReference>
<organism evidence="3 4">
    <name type="scientific">[Clostridium] aminophilum</name>
    <dbReference type="NCBI Taxonomy" id="1526"/>
    <lineage>
        <taxon>Bacteria</taxon>
        <taxon>Bacillati</taxon>
        <taxon>Bacillota</taxon>
        <taxon>Clostridia</taxon>
        <taxon>Lachnospirales</taxon>
        <taxon>Lachnospiraceae</taxon>
    </lineage>
</organism>
<dbReference type="Gene3D" id="3.40.50.720">
    <property type="entry name" value="NAD(P)-binding Rossmann-like Domain"/>
    <property type="match status" value="1"/>
</dbReference>
<dbReference type="Proteomes" id="UP000199820">
    <property type="component" value="Unassembled WGS sequence"/>
</dbReference>
<dbReference type="OrthoDB" id="9804150at2"/>
<dbReference type="InterPro" id="IPR035985">
    <property type="entry name" value="Ubiquitin-activating_enz"/>
</dbReference>
<dbReference type="GO" id="GO:0061503">
    <property type="term" value="F:tRNA threonylcarbamoyladenosine dehydratase"/>
    <property type="evidence" value="ECO:0007669"/>
    <property type="project" value="TreeGrafter"/>
</dbReference>
<dbReference type="InterPro" id="IPR045886">
    <property type="entry name" value="ThiF/MoeB/HesA"/>
</dbReference>
<evidence type="ECO:0000313" key="4">
    <source>
        <dbReference type="Proteomes" id="UP000199820"/>
    </source>
</evidence>
<gene>
    <name evidence="3" type="ORF">SAMN04487771_10172</name>
</gene>
<dbReference type="Pfam" id="PF00899">
    <property type="entry name" value="ThiF"/>
    <property type="match status" value="1"/>
</dbReference>
<dbReference type="SUPFAM" id="SSF69572">
    <property type="entry name" value="Activating enzymes of the ubiquitin-like proteins"/>
    <property type="match status" value="1"/>
</dbReference>
<dbReference type="CDD" id="cd00755">
    <property type="entry name" value="YgdL_like"/>
    <property type="match status" value="1"/>
</dbReference>